<evidence type="ECO:0000256" key="5">
    <source>
        <dbReference type="ARBA" id="ARBA00022692"/>
    </source>
</evidence>
<comment type="subcellular location">
    <subcellularLocation>
        <location evidence="1">Cell inner membrane</location>
        <topology evidence="1">Single-pass membrane protein</topology>
    </subcellularLocation>
</comment>
<evidence type="ECO:0000256" key="6">
    <source>
        <dbReference type="ARBA" id="ARBA00022989"/>
    </source>
</evidence>
<keyword evidence="5 8" id="KW-0812">Transmembrane</keyword>
<evidence type="ECO:0000313" key="10">
    <source>
        <dbReference type="EMBL" id="MBT9289624.1"/>
    </source>
</evidence>
<dbReference type="InterPro" id="IPR022346">
    <property type="entry name" value="T2SS_GspH"/>
</dbReference>
<gene>
    <name evidence="10" type="ORF">KL771_09175</name>
</gene>
<accession>A0A947GII4</accession>
<evidence type="ECO:0000256" key="7">
    <source>
        <dbReference type="ARBA" id="ARBA00023136"/>
    </source>
</evidence>
<evidence type="ECO:0000313" key="11">
    <source>
        <dbReference type="Proteomes" id="UP000766595"/>
    </source>
</evidence>
<keyword evidence="6 8" id="KW-1133">Transmembrane helix</keyword>
<evidence type="ECO:0000256" key="4">
    <source>
        <dbReference type="ARBA" id="ARBA00022519"/>
    </source>
</evidence>
<protein>
    <recommendedName>
        <fullName evidence="9">General secretion pathway GspH domain-containing protein</fullName>
    </recommendedName>
</protein>
<name>A0A947GII4_9HYPH</name>
<evidence type="ECO:0000259" key="9">
    <source>
        <dbReference type="Pfam" id="PF12019"/>
    </source>
</evidence>
<evidence type="ECO:0000256" key="2">
    <source>
        <dbReference type="ARBA" id="ARBA00022475"/>
    </source>
</evidence>
<keyword evidence="2" id="KW-1003">Cell membrane</keyword>
<evidence type="ECO:0000256" key="8">
    <source>
        <dbReference type="SAM" id="Phobius"/>
    </source>
</evidence>
<proteinExistence type="predicted"/>
<dbReference type="Proteomes" id="UP000766595">
    <property type="component" value="Unassembled WGS sequence"/>
</dbReference>
<organism evidence="10 11">
    <name type="scientific">Prosthecodimorpha staleyi</name>
    <dbReference type="NCBI Taxonomy" id="2840188"/>
    <lineage>
        <taxon>Bacteria</taxon>
        <taxon>Pseudomonadati</taxon>
        <taxon>Pseudomonadota</taxon>
        <taxon>Alphaproteobacteria</taxon>
        <taxon>Hyphomicrobiales</taxon>
        <taxon>Ancalomicrobiaceae</taxon>
        <taxon>Prosthecodimorpha</taxon>
    </lineage>
</organism>
<sequence length="165" mass="17256">MPRISTTGSADAEPRNGRTADRRAGFVLMEIIPAMVILGLGMVLALATLARGTGPSGLMAVAVESAALLRNARTDAIASGRETSAVFDTRRRDFIAGPQTLRLPRDIDLAVLAGDSCATDGSRIAILFRPDGTSCGGVIRFTKGARSFRVRVNWATGNVAIVDGA</sequence>
<feature type="domain" description="General secretion pathway GspH" evidence="9">
    <location>
        <begin position="66"/>
        <end position="155"/>
    </location>
</feature>
<feature type="transmembrane region" description="Helical" evidence="8">
    <location>
        <begin position="31"/>
        <end position="50"/>
    </location>
</feature>
<dbReference type="AlphaFoldDB" id="A0A947GII4"/>
<dbReference type="RefSeq" id="WP_261968244.1">
    <property type="nucleotide sequence ID" value="NZ_JAHHZF010000004.1"/>
</dbReference>
<evidence type="ECO:0000256" key="3">
    <source>
        <dbReference type="ARBA" id="ARBA00022481"/>
    </source>
</evidence>
<evidence type="ECO:0000256" key="1">
    <source>
        <dbReference type="ARBA" id="ARBA00004377"/>
    </source>
</evidence>
<dbReference type="GO" id="GO:0005886">
    <property type="term" value="C:plasma membrane"/>
    <property type="evidence" value="ECO:0007669"/>
    <property type="project" value="UniProtKB-SubCell"/>
</dbReference>
<keyword evidence="11" id="KW-1185">Reference proteome</keyword>
<keyword evidence="4" id="KW-0997">Cell inner membrane</keyword>
<comment type="caution">
    <text evidence="10">The sequence shown here is derived from an EMBL/GenBank/DDBJ whole genome shotgun (WGS) entry which is preliminary data.</text>
</comment>
<reference evidence="10 11" key="1">
    <citation type="submission" date="2021-06" db="EMBL/GenBank/DDBJ databases">
        <authorList>
            <person name="Grouzdev D.S."/>
            <person name="Koziaeva V."/>
        </authorList>
    </citation>
    <scope>NUCLEOTIDE SEQUENCE [LARGE SCALE GENOMIC DNA]</scope>
    <source>
        <strain evidence="10 11">22</strain>
    </source>
</reference>
<dbReference type="EMBL" id="JAHHZF010000004">
    <property type="protein sequence ID" value="MBT9289624.1"/>
    <property type="molecule type" value="Genomic_DNA"/>
</dbReference>
<keyword evidence="3" id="KW-0488">Methylation</keyword>
<dbReference type="GO" id="GO:0015628">
    <property type="term" value="P:protein secretion by the type II secretion system"/>
    <property type="evidence" value="ECO:0007669"/>
    <property type="project" value="InterPro"/>
</dbReference>
<dbReference type="Pfam" id="PF12019">
    <property type="entry name" value="GspH"/>
    <property type="match status" value="1"/>
</dbReference>
<keyword evidence="7 8" id="KW-0472">Membrane</keyword>
<dbReference type="GO" id="GO:0015627">
    <property type="term" value="C:type II protein secretion system complex"/>
    <property type="evidence" value="ECO:0007669"/>
    <property type="project" value="InterPro"/>
</dbReference>